<organism evidence="2 3">
    <name type="scientific">Leptomonas seymouri</name>
    <dbReference type="NCBI Taxonomy" id="5684"/>
    <lineage>
        <taxon>Eukaryota</taxon>
        <taxon>Discoba</taxon>
        <taxon>Euglenozoa</taxon>
        <taxon>Kinetoplastea</taxon>
        <taxon>Metakinetoplastina</taxon>
        <taxon>Trypanosomatida</taxon>
        <taxon>Trypanosomatidae</taxon>
        <taxon>Leishmaniinae</taxon>
        <taxon>Leptomonas</taxon>
    </lineage>
</organism>
<evidence type="ECO:0008006" key="4">
    <source>
        <dbReference type="Google" id="ProtNLM"/>
    </source>
</evidence>
<dbReference type="Gene3D" id="3.40.50.300">
    <property type="entry name" value="P-loop containing nucleotide triphosphate hydrolases"/>
    <property type="match status" value="1"/>
</dbReference>
<dbReference type="EMBL" id="LJSK01000237">
    <property type="protein sequence ID" value="KPI84718.1"/>
    <property type="molecule type" value="Genomic_DNA"/>
</dbReference>
<feature type="region of interest" description="Disordered" evidence="1">
    <location>
        <begin position="354"/>
        <end position="377"/>
    </location>
</feature>
<dbReference type="AlphaFoldDB" id="A0A0N1HVQ0"/>
<dbReference type="VEuPathDB" id="TriTrypDB:Lsey_0237_0130"/>
<reference evidence="2 3" key="1">
    <citation type="journal article" date="2015" name="PLoS Pathog.">
        <title>Leptomonas seymouri: Adaptations to the Dixenous Life Cycle Analyzed by Genome Sequencing, Transcriptome Profiling and Co-infection with Leishmania donovani.</title>
        <authorList>
            <person name="Kraeva N."/>
            <person name="Butenko A."/>
            <person name="Hlavacova J."/>
            <person name="Kostygov A."/>
            <person name="Myskova J."/>
            <person name="Grybchuk D."/>
            <person name="Lestinova T."/>
            <person name="Votypka J."/>
            <person name="Volf P."/>
            <person name="Opperdoes F."/>
            <person name="Flegontov P."/>
            <person name="Lukes J."/>
            <person name="Yurchenko V."/>
        </authorList>
    </citation>
    <scope>NUCLEOTIDE SEQUENCE [LARGE SCALE GENOMIC DNA]</scope>
    <source>
        <strain evidence="2 3">ATCC 30220</strain>
    </source>
</reference>
<evidence type="ECO:0000256" key="1">
    <source>
        <dbReference type="SAM" id="MobiDB-lite"/>
    </source>
</evidence>
<proteinExistence type="predicted"/>
<accession>A0A0N1HVQ0</accession>
<dbReference type="SUPFAM" id="SSF52540">
    <property type="entry name" value="P-loop containing nucleoside triphosphate hydrolases"/>
    <property type="match status" value="1"/>
</dbReference>
<dbReference type="OMA" id="FYYEFRY"/>
<comment type="caution">
    <text evidence="2">The sequence shown here is derived from an EMBL/GenBank/DDBJ whole genome shotgun (WGS) entry which is preliminary data.</text>
</comment>
<protein>
    <recommendedName>
        <fullName evidence="4">Phosphoribulokinase/uridine kinase domain-containing protein</fullName>
    </recommendedName>
</protein>
<dbReference type="InterPro" id="IPR027417">
    <property type="entry name" value="P-loop_NTPase"/>
</dbReference>
<evidence type="ECO:0000313" key="2">
    <source>
        <dbReference type="EMBL" id="KPI84718.1"/>
    </source>
</evidence>
<keyword evidence="3" id="KW-1185">Reference proteome</keyword>
<gene>
    <name evidence="2" type="ORF">ABL78_6240</name>
</gene>
<name>A0A0N1HVQ0_LEPSE</name>
<sequence length="604" mass="66893">MSTPASTSTTHLVAVDVKVVGVVGCSASGKSTTAHLLAQCLHSPLHPISTDHFYLEDVCAELGTYDDYRCLDYTKIADWMRRMKHISQLECRTTTGGASDDSEANVRDAWCAELRSQLPGVASYLRSTTGRTILREKDGSRSNVAELRRERRTEDDDLADDVSLCAHEAEEAERRANADASTALLLSSSDANDCDGELRRRVSAPRSSFTVYVVWEGFRLFCGASVNALIDYAVQVQCDPETACLRRFFRSPRRHMVQHAIQPVDDDAGSTEGCVEAEKRHRDRAIVVARVVKQLSRSRTQQMWAVRSREPQRLALRYDLLTEMQRDMQGYGEGDAAADACEIVEQLLAPTVYNPPRPQVLRGTTDKTSADTRGECNGNCGSNDDAYWTPEGVPTRAFQHFWETTFELQLSNSMSLSDSNALSWAALSAHVGEEVESASELLSPGDNAGHHAAASLATRSIDAAVDANITGKLYVEMVLAERGLQALTLEPSCTATAAGGCDKANQESFCLSSPPSAASIAKALVPFYYEFRYWFFFEVLYYDRLLAPLQRHRLQHRFQRDRPAAASTVRLWWVVDNGRALQGKAQEDLLHHTQRVAASILALR</sequence>
<feature type="compositionally biased region" description="Basic and acidic residues" evidence="1">
    <location>
        <begin position="364"/>
        <end position="374"/>
    </location>
</feature>
<evidence type="ECO:0000313" key="3">
    <source>
        <dbReference type="Proteomes" id="UP000038009"/>
    </source>
</evidence>
<dbReference type="OrthoDB" id="10041966at2759"/>
<dbReference type="Proteomes" id="UP000038009">
    <property type="component" value="Unassembled WGS sequence"/>
</dbReference>